<dbReference type="Proteomes" id="UP001216139">
    <property type="component" value="Chromosome"/>
</dbReference>
<dbReference type="EMBL" id="CP117167">
    <property type="protein sequence ID" value="WCT12282.1"/>
    <property type="molecule type" value="Genomic_DNA"/>
</dbReference>
<proteinExistence type="predicted"/>
<dbReference type="Pfam" id="PF06863">
    <property type="entry name" value="DUF1254"/>
    <property type="match status" value="1"/>
</dbReference>
<evidence type="ECO:0000259" key="1">
    <source>
        <dbReference type="Pfam" id="PF06742"/>
    </source>
</evidence>
<evidence type="ECO:0000313" key="4">
    <source>
        <dbReference type="Proteomes" id="UP001216139"/>
    </source>
</evidence>
<dbReference type="Pfam" id="PF06742">
    <property type="entry name" value="DUF1214"/>
    <property type="match status" value="1"/>
</dbReference>
<organism evidence="3 4">
    <name type="scientific">Mucilaginibacter jinjuensis</name>
    <dbReference type="NCBI Taxonomy" id="1176721"/>
    <lineage>
        <taxon>Bacteria</taxon>
        <taxon>Pseudomonadati</taxon>
        <taxon>Bacteroidota</taxon>
        <taxon>Sphingobacteriia</taxon>
        <taxon>Sphingobacteriales</taxon>
        <taxon>Sphingobacteriaceae</taxon>
        <taxon>Mucilaginibacter</taxon>
    </lineage>
</organism>
<dbReference type="PANTHER" id="PTHR36509">
    <property type="entry name" value="BLL3101 PROTEIN"/>
    <property type="match status" value="1"/>
</dbReference>
<feature type="domain" description="DUF1214" evidence="1">
    <location>
        <begin position="411"/>
        <end position="517"/>
    </location>
</feature>
<gene>
    <name evidence="3" type="ORF">PQO05_26520</name>
</gene>
<dbReference type="Gene3D" id="2.60.120.600">
    <property type="entry name" value="Domain of unknown function DUF1214, C-terminal domain"/>
    <property type="match status" value="1"/>
</dbReference>
<dbReference type="InterPro" id="IPR010679">
    <property type="entry name" value="DUF1254"/>
</dbReference>
<keyword evidence="4" id="KW-1185">Reference proteome</keyword>
<evidence type="ECO:0000259" key="2">
    <source>
        <dbReference type="Pfam" id="PF06863"/>
    </source>
</evidence>
<reference evidence="3 4" key="1">
    <citation type="submission" date="2023-02" db="EMBL/GenBank/DDBJ databases">
        <title>Genome sequence of Mucilaginibacter jinjuensis strain KACC 16571.</title>
        <authorList>
            <person name="Kim S."/>
            <person name="Heo J."/>
            <person name="Kwon S.-W."/>
        </authorList>
    </citation>
    <scope>NUCLEOTIDE SEQUENCE [LARGE SCALE GENOMIC DNA]</scope>
    <source>
        <strain evidence="3 4">KACC 16571</strain>
    </source>
</reference>
<dbReference type="InterPro" id="IPR010621">
    <property type="entry name" value="DUF1214"/>
</dbReference>
<dbReference type="InterPro" id="IPR037049">
    <property type="entry name" value="DUF1214_C_sf"/>
</dbReference>
<protein>
    <submittedName>
        <fullName evidence="3">DUF1254 domain-containing protein</fullName>
    </submittedName>
</protein>
<feature type="domain" description="DUF1254" evidence="2">
    <location>
        <begin position="146"/>
        <end position="262"/>
    </location>
</feature>
<accession>A0ABY7T9D6</accession>
<dbReference type="Gene3D" id="1.10.3360.10">
    <property type="entry name" value="VPA0735-like domain"/>
    <property type="match status" value="1"/>
</dbReference>
<dbReference type="InterPro" id="IPR037050">
    <property type="entry name" value="DUF1254_sf"/>
</dbReference>
<dbReference type="Gene3D" id="2.60.40.1610">
    <property type="entry name" value="Domain of unknown function DUF1254"/>
    <property type="match status" value="1"/>
</dbReference>
<name>A0ABY7T9D6_9SPHI</name>
<dbReference type="PANTHER" id="PTHR36509:SF3">
    <property type="entry name" value="SIGNAL PEPTIDE PROTEIN"/>
    <property type="match status" value="1"/>
</dbReference>
<dbReference type="RefSeq" id="WP_273630541.1">
    <property type="nucleotide sequence ID" value="NZ_CP117167.1"/>
</dbReference>
<dbReference type="SUPFAM" id="SSF160935">
    <property type="entry name" value="VPA0735-like"/>
    <property type="match status" value="1"/>
</dbReference>
<sequence>MALQVSKSKTFFLTTDMKISFVIAEGPRCRNACILFLLLVFFIIPIRSTAQKATETEDPISVPTKTAPAPPPATVESKWLGTLNFKDGYPTDETTQRLYDELDFQRATQAFLRNFPALSMYGLRLGLNRDIGVKASSKFAIFSATAKSLMLTPNAETLYGTTFLSLDTDGPTVADVPPGVLGLVNDMWMRPVIDIGPSGPDHGKGGKFLFVPPGYQGQLPTTGYFIVKLQTNGSWFFLRAFLDPSGNSTLAYALLKKVRIYPLNKKGSPTAMTFIDANNKPFDSTPPNDIRAFEMLADLISREPEQAIDPETAGILRAIGIEKGKPFSPDKRMRGILGDAAQTASFMAQAISYAPREPERVAKGSHWMAGIAGYPVFNDGHRTLLDEMVYMTWFATGAAKGMSAPKPGTGSQYAWTYYDKDGQWLLGENNYKFHIPPNPPAKDFWSIIVYDNWTRSILANGQKIAGKNSYDKNIKANADGSIDIYFGPDPPANDESNWVRTVPGKGWFAMFRLYGPLEPWFNRTWIPDDIRQEK</sequence>
<evidence type="ECO:0000313" key="3">
    <source>
        <dbReference type="EMBL" id="WCT12282.1"/>
    </source>
</evidence>